<evidence type="ECO:0000256" key="2">
    <source>
        <dbReference type="ARBA" id="ARBA00023043"/>
    </source>
</evidence>
<comment type="caution">
    <text evidence="5">The sequence shown here is derived from an EMBL/GenBank/DDBJ whole genome shotgun (WGS) entry which is preliminary data.</text>
</comment>
<evidence type="ECO:0000256" key="4">
    <source>
        <dbReference type="SAM" id="Phobius"/>
    </source>
</evidence>
<dbReference type="Proteomes" id="UP000694044">
    <property type="component" value="Unassembled WGS sequence"/>
</dbReference>
<feature type="repeat" description="ANK" evidence="3">
    <location>
        <begin position="33"/>
        <end position="65"/>
    </location>
</feature>
<feature type="repeat" description="ANK" evidence="3">
    <location>
        <begin position="251"/>
        <end position="273"/>
    </location>
</feature>
<evidence type="ECO:0000256" key="1">
    <source>
        <dbReference type="ARBA" id="ARBA00022737"/>
    </source>
</evidence>
<dbReference type="PANTHER" id="PTHR24126:SF14">
    <property type="entry name" value="ANK_REP_REGION DOMAIN-CONTAINING PROTEIN"/>
    <property type="match status" value="1"/>
</dbReference>
<keyword evidence="2 3" id="KW-0040">ANK repeat</keyword>
<proteinExistence type="predicted"/>
<dbReference type="PANTHER" id="PTHR24126">
    <property type="entry name" value="ANKYRIN REPEAT, PH AND SEC7 DOMAIN CONTAINING PROTEIN SECG-RELATED"/>
    <property type="match status" value="1"/>
</dbReference>
<reference evidence="5" key="1">
    <citation type="submission" date="2021-02" db="EMBL/GenBank/DDBJ databases">
        <authorList>
            <person name="Palmer J.M."/>
        </authorList>
    </citation>
    <scope>NUCLEOTIDE SEQUENCE</scope>
    <source>
        <strain evidence="5">SCRP734</strain>
    </source>
</reference>
<evidence type="ECO:0000313" key="6">
    <source>
        <dbReference type="Proteomes" id="UP000694044"/>
    </source>
</evidence>
<evidence type="ECO:0000313" key="5">
    <source>
        <dbReference type="EMBL" id="KAG7389892.1"/>
    </source>
</evidence>
<gene>
    <name evidence="5" type="ORF">PHYPSEUDO_009406</name>
</gene>
<sequence>MRWTITDYVRRGDADGVWKCLGDGGDIEERRSSSYTPLISAAYYNKCKMIELLLDEGADIEAVDRSGLSALRTAIYYGQDEAALLLAQRGADASVRAYQQKTALYAAVEQRKLEVVKVLLLNGADPFVQCGNNNRTAIDLVSSGELLVLLKTFTDLGMAIDARSMEAVQLMLKKALSSDDDAQVLKAYGTLKKTLDVALWDWHENLSKLVEQFEIDMLHRALRNGSTDFVDKVNTAVGKPAWVSTALLDGNGRNALHVAASLGNLRVVSYLLETHECDSTASDYHGHKAVELVKNTDECHQHISWILTEHEKKTQFLELTSQFLDQSQVTAMELNELPQFMTSIYDLRVVFCLGYGALTKAEMKQLLQNSFSEAVRMKLMFDNDAAVYFKTALRECKRHELISQKEKDEWQLEAGKVNGENADWVRGIQNSFSQLEHRVTVTERNISSLNKNYQSLRSALENKIHLDDERMRRRRLIGLVTSGLCFCGGSVLEGAFIWAFDAWTSAEIFLTELAETSSEDRKRSR</sequence>
<keyword evidence="1" id="KW-0677">Repeat</keyword>
<evidence type="ECO:0000256" key="3">
    <source>
        <dbReference type="PROSITE-ProRule" id="PRU00023"/>
    </source>
</evidence>
<dbReference type="PROSITE" id="PS50297">
    <property type="entry name" value="ANK_REP_REGION"/>
    <property type="match status" value="3"/>
</dbReference>
<feature type="transmembrane region" description="Helical" evidence="4">
    <location>
        <begin position="476"/>
        <end position="500"/>
    </location>
</feature>
<keyword evidence="4" id="KW-0472">Membrane</keyword>
<protein>
    <submittedName>
        <fullName evidence="5">Uncharacterized protein</fullName>
    </submittedName>
</protein>
<organism evidence="5 6">
    <name type="scientific">Phytophthora pseudosyringae</name>
    <dbReference type="NCBI Taxonomy" id="221518"/>
    <lineage>
        <taxon>Eukaryota</taxon>
        <taxon>Sar</taxon>
        <taxon>Stramenopiles</taxon>
        <taxon>Oomycota</taxon>
        <taxon>Peronosporomycetes</taxon>
        <taxon>Peronosporales</taxon>
        <taxon>Peronosporaceae</taxon>
        <taxon>Phytophthora</taxon>
    </lineage>
</organism>
<keyword evidence="4" id="KW-0812">Transmembrane</keyword>
<dbReference type="OrthoDB" id="158111at2759"/>
<dbReference type="Pfam" id="PF12796">
    <property type="entry name" value="Ank_2"/>
    <property type="match status" value="1"/>
</dbReference>
<dbReference type="AlphaFoldDB" id="A0A8T1W7F7"/>
<dbReference type="InterPro" id="IPR002110">
    <property type="entry name" value="Ankyrin_rpt"/>
</dbReference>
<dbReference type="EMBL" id="JAGDFM010000039">
    <property type="protein sequence ID" value="KAG7389892.1"/>
    <property type="molecule type" value="Genomic_DNA"/>
</dbReference>
<dbReference type="Pfam" id="PF00023">
    <property type="entry name" value="Ank"/>
    <property type="match status" value="1"/>
</dbReference>
<dbReference type="PROSITE" id="PS50088">
    <property type="entry name" value="ANK_REPEAT"/>
    <property type="match status" value="4"/>
</dbReference>
<accession>A0A8T1W7F7</accession>
<feature type="repeat" description="ANK" evidence="3">
    <location>
        <begin position="99"/>
        <end position="125"/>
    </location>
</feature>
<keyword evidence="6" id="KW-1185">Reference proteome</keyword>
<feature type="repeat" description="ANK" evidence="3">
    <location>
        <begin position="66"/>
        <end position="98"/>
    </location>
</feature>
<name>A0A8T1W7F7_9STRA</name>
<keyword evidence="4" id="KW-1133">Transmembrane helix</keyword>
<dbReference type="SMART" id="SM00248">
    <property type="entry name" value="ANK"/>
    <property type="match status" value="5"/>
</dbReference>